<comment type="caution">
    <text evidence="1">The sequence shown here is derived from an EMBL/GenBank/DDBJ whole genome shotgun (WGS) entry which is preliminary data.</text>
</comment>
<sequence>MPKDTKTLGNSKARACESLGFVHKKGCARVLTQPLSFLCLIADLAQPFYISIHNINMHSLRFFGKSRHT</sequence>
<evidence type="ECO:0000313" key="2">
    <source>
        <dbReference type="Proteomes" id="UP000291191"/>
    </source>
</evidence>
<dbReference type="AlphaFoldDB" id="A0A4Q5H9V3"/>
<dbReference type="Proteomes" id="UP000291191">
    <property type="component" value="Unassembled WGS sequence"/>
</dbReference>
<name>A0A4Q5H9V3_9BACE</name>
<keyword evidence="2" id="KW-1185">Reference proteome</keyword>
<reference evidence="1 2" key="1">
    <citation type="journal article" date="2019" name="Science, e1252229">
        <title>Invertible promoters mediate bacterial phase variation, antibiotic resistance, and host adaptation in the gut.</title>
        <authorList>
            <person name="Jiang X."/>
            <person name="Hall A.B."/>
            <person name="Arthur T.D."/>
            <person name="Plichta D.R."/>
            <person name="Covington C.T."/>
            <person name="Poyet M."/>
            <person name="Crothers J."/>
            <person name="Moses P.L."/>
            <person name="Tolonen A.C."/>
            <person name="Vlamakis H."/>
            <person name="Alm E.J."/>
            <person name="Xavier R.J."/>
        </authorList>
    </citation>
    <scope>NUCLEOTIDE SEQUENCE [LARGE SCALE GENOMIC DNA]</scope>
    <source>
        <strain evidence="2">bf_0095</strain>
    </source>
</reference>
<organism evidence="1 2">
    <name type="scientific">Bacteroides intestinalis</name>
    <dbReference type="NCBI Taxonomy" id="329854"/>
    <lineage>
        <taxon>Bacteria</taxon>
        <taxon>Pseudomonadati</taxon>
        <taxon>Bacteroidota</taxon>
        <taxon>Bacteroidia</taxon>
        <taxon>Bacteroidales</taxon>
        <taxon>Bacteroidaceae</taxon>
        <taxon>Bacteroides</taxon>
    </lineage>
</organism>
<gene>
    <name evidence="1" type="ORF">EAJ06_18165</name>
</gene>
<evidence type="ECO:0000313" key="1">
    <source>
        <dbReference type="EMBL" id="RYT78425.1"/>
    </source>
</evidence>
<protein>
    <submittedName>
        <fullName evidence="1">Uncharacterized protein</fullName>
    </submittedName>
</protein>
<accession>A0A4Q5H9V3</accession>
<proteinExistence type="predicted"/>
<dbReference type="EMBL" id="RCXO01000027">
    <property type="protein sequence ID" value="RYT78425.1"/>
    <property type="molecule type" value="Genomic_DNA"/>
</dbReference>